<dbReference type="PANTHER" id="PTHR37809">
    <property type="entry name" value="RIBOSOMAL PROTEIN S12 METHYLTHIOTRANSFERASE ACCESSORY FACTOR YCAO"/>
    <property type="match status" value="1"/>
</dbReference>
<dbReference type="Proteomes" id="UP001147700">
    <property type="component" value="Unassembled WGS sequence"/>
</dbReference>
<gene>
    <name evidence="2" type="ORF">OJ962_21610</name>
</gene>
<dbReference type="PROSITE" id="PS51664">
    <property type="entry name" value="YCAO"/>
    <property type="match status" value="1"/>
</dbReference>
<dbReference type="EMBL" id="JAPCID010000033">
    <property type="protein sequence ID" value="MDA0140115.1"/>
    <property type="molecule type" value="Genomic_DNA"/>
</dbReference>
<evidence type="ECO:0000313" key="3">
    <source>
        <dbReference type="Proteomes" id="UP001147700"/>
    </source>
</evidence>
<name>A0ABT4RNG7_9ACTN</name>
<evidence type="ECO:0000313" key="2">
    <source>
        <dbReference type="EMBL" id="MDA0140115.1"/>
    </source>
</evidence>
<accession>A0ABT4RNG7</accession>
<reference evidence="2" key="1">
    <citation type="submission" date="2022-10" db="EMBL/GenBank/DDBJ databases">
        <title>The WGS of Solirubrobacter sp. CPCC 204708.</title>
        <authorList>
            <person name="Jiang Z."/>
        </authorList>
    </citation>
    <scope>NUCLEOTIDE SEQUENCE</scope>
    <source>
        <strain evidence="2">CPCC 204708</strain>
    </source>
</reference>
<evidence type="ECO:0000259" key="1">
    <source>
        <dbReference type="PROSITE" id="PS51664"/>
    </source>
</evidence>
<protein>
    <submittedName>
        <fullName evidence="2">YcaO-like family protein</fullName>
    </submittedName>
</protein>
<dbReference type="InterPro" id="IPR003776">
    <property type="entry name" value="YcaO-like_dom"/>
</dbReference>
<dbReference type="PANTHER" id="PTHR37809:SF1">
    <property type="entry name" value="RIBOSOMAL PROTEIN S12 METHYLTHIOTRANSFERASE ACCESSORY FACTOR YCAO"/>
    <property type="match status" value="1"/>
</dbReference>
<dbReference type="RefSeq" id="WP_202955967.1">
    <property type="nucleotide sequence ID" value="NZ_JAPCID010000033.1"/>
</dbReference>
<keyword evidence="3" id="KW-1185">Reference proteome</keyword>
<dbReference type="Pfam" id="PF02624">
    <property type="entry name" value="YcaO"/>
    <property type="match status" value="1"/>
</dbReference>
<sequence>MTDALTAAAGVLVAETADDELVVVLSSVWKDVVVTAKSLEDLLAEGLLTRAVDPGRDHLRGWAAGWPDEREDTLLVALESALFLPAALSRQERRIACARFIGSCPPPLAKVLRDVLRGMTRLLALTPSHDFSPSPPADARDPHLLGPGGSWQRIALDAPTGPLAPARWVRSRLVAGQHIAIAEVLPSLGALDAPTMTGTGIRADEESAKLVAIAEAHERHAAGSIDSGSLVVAALSDRDDAVAPDRFVAFADWQLDKHRDLAPFSPDERRLWVRCQAADGSSKLVLADLIFYPFGTGEAQRHVGATSSGVAAHRTPQAARAAAWEELLERDAFMRHWLARTPGRRLAGVPRSAELDGMSEDLRSAGWTVHMVQLGTTPSVAAFCAVAERDGNLVLGASVGDPAQACCAALRESWAGVRLPREREVVPEPDEVRSPSDHRRLYRWGNYAAEARFLWETDETVEVDGIAPVKIAPDDALFYDWPVALTRPFAVSRALSPQVVPITFGFEREPLGRADVRAMLLERECDGVGMMPHPFP</sequence>
<feature type="domain" description="YcaO" evidence="1">
    <location>
        <begin position="198"/>
        <end position="536"/>
    </location>
</feature>
<organism evidence="2 3">
    <name type="scientific">Solirubrobacter deserti</name>
    <dbReference type="NCBI Taxonomy" id="2282478"/>
    <lineage>
        <taxon>Bacteria</taxon>
        <taxon>Bacillati</taxon>
        <taxon>Actinomycetota</taxon>
        <taxon>Thermoleophilia</taxon>
        <taxon>Solirubrobacterales</taxon>
        <taxon>Solirubrobacteraceae</taxon>
        <taxon>Solirubrobacter</taxon>
    </lineage>
</organism>
<proteinExistence type="predicted"/>
<dbReference type="Gene3D" id="3.30.1330.230">
    <property type="match status" value="1"/>
</dbReference>
<comment type="caution">
    <text evidence="2">The sequence shown here is derived from an EMBL/GenBank/DDBJ whole genome shotgun (WGS) entry which is preliminary data.</text>
</comment>